<gene>
    <name evidence="1" type="ORF">AA0521_1935</name>
</gene>
<comment type="caution">
    <text evidence="1">The sequence shown here is derived from an EMBL/GenBank/DDBJ whole genome shotgun (WGS) entry which is preliminary data.</text>
</comment>
<reference evidence="1" key="1">
    <citation type="submission" date="2013-04" db="EMBL/GenBank/DDBJ databases">
        <title>The genome sequencing project of 58 acetic acid bacteria.</title>
        <authorList>
            <person name="Okamoto-Kainuma A."/>
            <person name="Ishikawa M."/>
            <person name="Umino S."/>
            <person name="Koizumi Y."/>
            <person name="Shiwa Y."/>
            <person name="Yoshikawa H."/>
            <person name="Matsutani M."/>
            <person name="Matsushita K."/>
        </authorList>
    </citation>
    <scope>NUCLEOTIDE SEQUENCE</scope>
    <source>
        <strain evidence="1">NRIC 0521</strain>
    </source>
</reference>
<accession>A0ABQ0PJT7</accession>
<dbReference type="Proteomes" id="UP001061452">
    <property type="component" value="Unassembled WGS sequence"/>
</dbReference>
<evidence type="ECO:0000313" key="2">
    <source>
        <dbReference type="Proteomes" id="UP001061452"/>
    </source>
</evidence>
<proteinExistence type="predicted"/>
<dbReference type="EMBL" id="BAQJ01000110">
    <property type="protein sequence ID" value="GBQ71570.1"/>
    <property type="molecule type" value="Genomic_DNA"/>
</dbReference>
<keyword evidence="2" id="KW-1185">Reference proteome</keyword>
<sequence>MILSDINPDALNVVSLDPERGHIEDARGYAGKSYDFLLATAFNEPGNNNLYLKEEIIKALRMARLHHHRMSIQ</sequence>
<protein>
    <submittedName>
        <fullName evidence="1">Uncharacterized protein</fullName>
    </submittedName>
</protein>
<organism evidence="1 2">
    <name type="scientific">Komagataeibacter intermedius NRIC 0521</name>
    <dbReference type="NCBI Taxonomy" id="1307934"/>
    <lineage>
        <taxon>Bacteria</taxon>
        <taxon>Pseudomonadati</taxon>
        <taxon>Pseudomonadota</taxon>
        <taxon>Alphaproteobacteria</taxon>
        <taxon>Acetobacterales</taxon>
        <taxon>Acetobacteraceae</taxon>
        <taxon>Komagataeibacter</taxon>
    </lineage>
</organism>
<name>A0ABQ0PJT7_9PROT</name>
<evidence type="ECO:0000313" key="1">
    <source>
        <dbReference type="EMBL" id="GBQ71570.1"/>
    </source>
</evidence>